<evidence type="ECO:0000259" key="1">
    <source>
        <dbReference type="Pfam" id="PF06742"/>
    </source>
</evidence>
<dbReference type="InterPro" id="IPR010621">
    <property type="entry name" value="DUF1214"/>
</dbReference>
<dbReference type="InterPro" id="IPR037050">
    <property type="entry name" value="DUF1254_sf"/>
</dbReference>
<feature type="domain" description="DUF1254" evidence="2">
    <location>
        <begin position="42"/>
        <end position="165"/>
    </location>
</feature>
<accession>A0A7C9HTD2</accession>
<comment type="caution">
    <text evidence="3">The sequence shown here is derived from an EMBL/GenBank/DDBJ whole genome shotgun (WGS) entry which is preliminary data.</text>
</comment>
<dbReference type="Gene3D" id="2.60.40.1610">
    <property type="entry name" value="Domain of unknown function DUF1254"/>
    <property type="match status" value="1"/>
</dbReference>
<dbReference type="InterPro" id="IPR010679">
    <property type="entry name" value="DUF1254"/>
</dbReference>
<dbReference type="Gene3D" id="2.60.120.600">
    <property type="entry name" value="Domain of unknown function DUF1214, C-terminal domain"/>
    <property type="match status" value="1"/>
</dbReference>
<reference evidence="3 4" key="1">
    <citation type="submission" date="2019-12" db="EMBL/GenBank/DDBJ databases">
        <authorList>
            <person name="Xu J."/>
        </authorList>
    </citation>
    <scope>NUCLEOTIDE SEQUENCE [LARGE SCALE GENOMIC DNA]</scope>
    <source>
        <strain evidence="3 4">HX-5-24</strain>
    </source>
</reference>
<evidence type="ECO:0000259" key="2">
    <source>
        <dbReference type="Pfam" id="PF06863"/>
    </source>
</evidence>
<dbReference type="RefSeq" id="WP_156641995.1">
    <property type="nucleotide sequence ID" value="NZ_WOXT01000002.1"/>
</dbReference>
<dbReference type="AlphaFoldDB" id="A0A7C9HTD2"/>
<keyword evidence="4" id="KW-1185">Reference proteome</keyword>
<gene>
    <name evidence="3" type="ORF">GN331_10905</name>
</gene>
<dbReference type="Pfam" id="PF06742">
    <property type="entry name" value="DUF1214"/>
    <property type="match status" value="1"/>
</dbReference>
<name>A0A7C9HTD2_9GAMM</name>
<organism evidence="3 4">
    <name type="scientific">Noviluteimonas gilva</name>
    <dbReference type="NCBI Taxonomy" id="2682097"/>
    <lineage>
        <taxon>Bacteria</taxon>
        <taxon>Pseudomonadati</taxon>
        <taxon>Pseudomonadota</taxon>
        <taxon>Gammaproteobacteria</taxon>
        <taxon>Lysobacterales</taxon>
        <taxon>Lysobacteraceae</taxon>
        <taxon>Noviluteimonas</taxon>
    </lineage>
</organism>
<proteinExistence type="predicted"/>
<feature type="domain" description="DUF1214" evidence="1">
    <location>
        <begin position="294"/>
        <end position="404"/>
    </location>
</feature>
<dbReference type="EMBL" id="WOXT01000002">
    <property type="protein sequence ID" value="MUV14713.1"/>
    <property type="molecule type" value="Genomic_DNA"/>
</dbReference>
<dbReference type="InterPro" id="IPR037049">
    <property type="entry name" value="DUF1214_C_sf"/>
</dbReference>
<dbReference type="SUPFAM" id="SSF160935">
    <property type="entry name" value="VPA0735-like"/>
    <property type="match status" value="1"/>
</dbReference>
<sequence length="421" mass="47315">MNTETAPAIGEQEISDSYIYLLGRLAITRQQQLDFQSGFKWNELVHQTPGGVDWPNPNLDVAYSEAWVAVDENCYLLVTVPKIEGRYFTVQFMNGWGETLANINARIFSDKPHGQFAVCYAGSNVSIPDGVQRIDVPVKYSRVLLRVELGANWDDAVELQKQFKFEAIGTPKQLPEIPKTVMFDIEKPPTVEAFDFARLALDTEADINPGMETVAANARTIAEAVKDPAERARVEKIIRDRGLKDYAKGAHFLGHGTMKNHWVRPKICGKYEDDWLARTCISMGGIWANTLHEVLYYKGREDSNGEVLNSDNHYTLTFPKNDLPSKYAKYFWSAIAVDAKHMRVLPNPQNRFLLNNQSDLVYGKDGSLTLHFAPEKPADVNDGNWLPTLGGLIYSITFRFYGPRGGVADGSYYPPAIQKVN</sequence>
<evidence type="ECO:0000313" key="4">
    <source>
        <dbReference type="Proteomes" id="UP000479692"/>
    </source>
</evidence>
<dbReference type="PANTHER" id="PTHR36509:SF2">
    <property type="entry name" value="BLL3101 PROTEIN"/>
    <property type="match status" value="1"/>
</dbReference>
<protein>
    <submittedName>
        <fullName evidence="3">DUF1214 domain-containing protein</fullName>
    </submittedName>
</protein>
<dbReference type="PANTHER" id="PTHR36509">
    <property type="entry name" value="BLL3101 PROTEIN"/>
    <property type="match status" value="1"/>
</dbReference>
<dbReference type="Proteomes" id="UP000479692">
    <property type="component" value="Unassembled WGS sequence"/>
</dbReference>
<dbReference type="Pfam" id="PF06863">
    <property type="entry name" value="DUF1254"/>
    <property type="match status" value="1"/>
</dbReference>
<evidence type="ECO:0000313" key="3">
    <source>
        <dbReference type="EMBL" id="MUV14713.1"/>
    </source>
</evidence>